<dbReference type="HOGENOM" id="CLU_1769884_0_0_1"/>
<evidence type="ECO:0000256" key="1">
    <source>
        <dbReference type="SAM" id="MobiDB-lite"/>
    </source>
</evidence>
<accession>B0VZW7</accession>
<proteinExistence type="predicted"/>
<dbReference type="AlphaFoldDB" id="B0VZW7"/>
<feature type="compositionally biased region" description="Pro residues" evidence="1">
    <location>
        <begin position="9"/>
        <end position="18"/>
    </location>
</feature>
<dbReference type="eggNOG" id="KOG2655">
    <property type="taxonomic scope" value="Eukaryota"/>
</dbReference>
<feature type="region of interest" description="Disordered" evidence="1">
    <location>
        <begin position="1"/>
        <end position="92"/>
    </location>
</feature>
<dbReference type="OMA" id="YMANFQP"/>
<dbReference type="KEGG" id="cqu:CpipJ_CPIJ000236"/>
<gene>
    <name evidence="3" type="primary">6031158</name>
    <name evidence="2" type="ORF">CpipJ_CPIJ000236</name>
</gene>
<dbReference type="VEuPathDB" id="VectorBase:CPIJ000236"/>
<reference evidence="2" key="1">
    <citation type="submission" date="2007-03" db="EMBL/GenBank/DDBJ databases">
        <title>Annotation of Culex pipiens quinquefasciatus.</title>
        <authorList>
            <consortium name="The Broad Institute Genome Sequencing Platform"/>
            <person name="Atkinson P.W."/>
            <person name="Hemingway J."/>
            <person name="Christensen B.M."/>
            <person name="Higgs S."/>
            <person name="Kodira C."/>
            <person name="Hannick L."/>
            <person name="Megy K."/>
            <person name="O'Leary S."/>
            <person name="Pearson M."/>
            <person name="Haas B.J."/>
            <person name="Mauceli E."/>
            <person name="Wortman J.R."/>
            <person name="Lee N.H."/>
            <person name="Guigo R."/>
            <person name="Stanke M."/>
            <person name="Alvarado L."/>
            <person name="Amedeo P."/>
            <person name="Antoine C.H."/>
            <person name="Arensburger P."/>
            <person name="Bidwell S.L."/>
            <person name="Crawford M."/>
            <person name="Camaro F."/>
            <person name="Devon K."/>
            <person name="Engels R."/>
            <person name="Hammond M."/>
            <person name="Howarth C."/>
            <person name="Koehrsen M."/>
            <person name="Lawson D."/>
            <person name="Montgomery P."/>
            <person name="Nene V."/>
            <person name="Nusbaum C."/>
            <person name="Puiu D."/>
            <person name="Romero-Severson J."/>
            <person name="Severson D.W."/>
            <person name="Shumway M."/>
            <person name="Sisk P."/>
            <person name="Stolte C."/>
            <person name="Zeng Q."/>
            <person name="Eisenstadt E."/>
            <person name="Fraser-Liggett C."/>
            <person name="Strausberg R."/>
            <person name="Galagan J."/>
            <person name="Birren B."/>
            <person name="Collins F.H."/>
        </authorList>
    </citation>
    <scope>NUCLEOTIDE SEQUENCE [LARGE SCALE GENOMIC DNA]</scope>
    <source>
        <strain evidence="2">JHB</strain>
    </source>
</reference>
<evidence type="ECO:0000313" key="4">
    <source>
        <dbReference type="Proteomes" id="UP000002320"/>
    </source>
</evidence>
<evidence type="ECO:0000313" key="3">
    <source>
        <dbReference type="EnsemblMetazoa" id="CPIJ000236-PA"/>
    </source>
</evidence>
<dbReference type="VEuPathDB" id="VectorBase:CQUJHB012017"/>
<organism>
    <name type="scientific">Culex quinquefasciatus</name>
    <name type="common">Southern house mosquito</name>
    <name type="synonym">Culex pungens</name>
    <dbReference type="NCBI Taxonomy" id="7176"/>
    <lineage>
        <taxon>Eukaryota</taxon>
        <taxon>Metazoa</taxon>
        <taxon>Ecdysozoa</taxon>
        <taxon>Arthropoda</taxon>
        <taxon>Hexapoda</taxon>
        <taxon>Insecta</taxon>
        <taxon>Pterygota</taxon>
        <taxon>Neoptera</taxon>
        <taxon>Endopterygota</taxon>
        <taxon>Diptera</taxon>
        <taxon>Nematocera</taxon>
        <taxon>Culicoidea</taxon>
        <taxon>Culicidae</taxon>
        <taxon>Culicinae</taxon>
        <taxon>Culicini</taxon>
        <taxon>Culex</taxon>
        <taxon>Culex</taxon>
    </lineage>
</organism>
<evidence type="ECO:0000313" key="2">
    <source>
        <dbReference type="EMBL" id="EDS35209.1"/>
    </source>
</evidence>
<dbReference type="OrthoDB" id="416553at2759"/>
<name>B0VZW7_CULQU</name>
<keyword evidence="4" id="KW-1185">Reference proteome</keyword>
<protein>
    <submittedName>
        <fullName evidence="2 3">Uncharacterized protein</fullName>
    </submittedName>
</protein>
<dbReference type="Proteomes" id="UP000002320">
    <property type="component" value="Unassembled WGS sequence"/>
</dbReference>
<dbReference type="EnsemblMetazoa" id="CPIJ000236-RA">
    <property type="protein sequence ID" value="CPIJ000236-PA"/>
    <property type="gene ID" value="CPIJ000236"/>
</dbReference>
<dbReference type="EMBL" id="DS231815">
    <property type="protein sequence ID" value="EDS35209.1"/>
    <property type="molecule type" value="Genomic_DNA"/>
</dbReference>
<dbReference type="InParanoid" id="B0VZW7"/>
<feature type="compositionally biased region" description="Gly residues" evidence="1">
    <location>
        <begin position="37"/>
        <end position="55"/>
    </location>
</feature>
<sequence length="147" mass="15180">MSASTPTQPAGPPVPPVKPILSSPGAYMANFQPSNPLGGGGSGPVSGTPTPGGGVVAPITAGIHSSNKTHEKPTIAARPIPPPTLPKYSSSFNKIDRDRNEFTKLDKAEREKVGDAFLSTAKWNNAGLESNGRRVECSVLLLLPAAD</sequence>
<reference evidence="3" key="2">
    <citation type="submission" date="2020-05" db="UniProtKB">
        <authorList>
            <consortium name="EnsemblMetazoa"/>
        </authorList>
    </citation>
    <scope>IDENTIFICATION</scope>
    <source>
        <strain evidence="3">JHB</strain>
    </source>
</reference>
<dbReference type="STRING" id="7176.B0VZW7"/>